<accession>A0A1M7SUA1</accession>
<evidence type="ECO:0000313" key="4">
    <source>
        <dbReference type="Proteomes" id="UP000184097"/>
    </source>
</evidence>
<feature type="transmembrane region" description="Helical" evidence="1">
    <location>
        <begin position="306"/>
        <end position="323"/>
    </location>
</feature>
<dbReference type="PANTHER" id="PTHR36927">
    <property type="entry name" value="BLR4337 PROTEIN"/>
    <property type="match status" value="1"/>
</dbReference>
<dbReference type="PANTHER" id="PTHR36927:SF1">
    <property type="entry name" value="MDO-LIKE PROTEIN"/>
    <property type="match status" value="1"/>
</dbReference>
<keyword evidence="1" id="KW-0812">Transmembrane</keyword>
<feature type="transmembrane region" description="Helical" evidence="1">
    <location>
        <begin position="102"/>
        <end position="120"/>
    </location>
</feature>
<evidence type="ECO:0000259" key="2">
    <source>
        <dbReference type="Pfam" id="PF01757"/>
    </source>
</evidence>
<feature type="transmembrane region" description="Helical" evidence="1">
    <location>
        <begin position="140"/>
        <end position="166"/>
    </location>
</feature>
<feature type="transmembrane region" description="Helical" evidence="1">
    <location>
        <begin position="61"/>
        <end position="82"/>
    </location>
</feature>
<keyword evidence="3" id="KW-0808">Transferase</keyword>
<dbReference type="EMBL" id="FRDH01000010">
    <property type="protein sequence ID" value="SHN62042.1"/>
    <property type="molecule type" value="Genomic_DNA"/>
</dbReference>
<dbReference type="InterPro" id="IPR002656">
    <property type="entry name" value="Acyl_transf_3_dom"/>
</dbReference>
<proteinExistence type="predicted"/>
<keyword evidence="3" id="KW-0012">Acyltransferase</keyword>
<dbReference type="Pfam" id="PF01757">
    <property type="entry name" value="Acyl_transf_3"/>
    <property type="match status" value="1"/>
</dbReference>
<feature type="transmembrane region" description="Helical" evidence="1">
    <location>
        <begin position="20"/>
        <end position="41"/>
    </location>
</feature>
<keyword evidence="1" id="KW-1133">Transmembrane helix</keyword>
<name>A0A1M7SUA1_9FIRM</name>
<dbReference type="AlphaFoldDB" id="A0A1M7SUA1"/>
<keyword evidence="1" id="KW-0472">Membrane</keyword>
<feature type="domain" description="Acyltransferase 3" evidence="2">
    <location>
        <begin position="19"/>
        <end position="351"/>
    </location>
</feature>
<feature type="transmembrane region" description="Helical" evidence="1">
    <location>
        <begin position="207"/>
        <end position="225"/>
    </location>
</feature>
<dbReference type="InterPro" id="IPR050623">
    <property type="entry name" value="Glucan_succinyl_AcylTrfase"/>
</dbReference>
<protein>
    <submittedName>
        <fullName evidence="3">Acyltransferase family protein</fullName>
    </submittedName>
</protein>
<organism evidence="3 4">
    <name type="scientific">Butyrivibrio hungatei DSM 14810</name>
    <dbReference type="NCBI Taxonomy" id="1121132"/>
    <lineage>
        <taxon>Bacteria</taxon>
        <taxon>Bacillati</taxon>
        <taxon>Bacillota</taxon>
        <taxon>Clostridia</taxon>
        <taxon>Lachnospirales</taxon>
        <taxon>Lachnospiraceae</taxon>
        <taxon>Butyrivibrio</taxon>
    </lineage>
</organism>
<feature type="transmembrane region" description="Helical" evidence="1">
    <location>
        <begin position="264"/>
        <end position="286"/>
    </location>
</feature>
<dbReference type="Proteomes" id="UP000184097">
    <property type="component" value="Unassembled WGS sequence"/>
</dbReference>
<reference evidence="3 4" key="1">
    <citation type="submission" date="2016-12" db="EMBL/GenBank/DDBJ databases">
        <authorList>
            <person name="Song W.-J."/>
            <person name="Kurnit D.M."/>
        </authorList>
    </citation>
    <scope>NUCLEOTIDE SEQUENCE [LARGE SCALE GENOMIC DNA]</scope>
    <source>
        <strain evidence="3 4">DSM 14810</strain>
    </source>
</reference>
<feature type="transmembrane region" description="Helical" evidence="1">
    <location>
        <begin position="237"/>
        <end position="258"/>
    </location>
</feature>
<evidence type="ECO:0000256" key="1">
    <source>
        <dbReference type="SAM" id="Phobius"/>
    </source>
</evidence>
<evidence type="ECO:0000313" key="3">
    <source>
        <dbReference type="EMBL" id="SHN62042.1"/>
    </source>
</evidence>
<feature type="transmembrane region" description="Helical" evidence="1">
    <location>
        <begin position="329"/>
        <end position="351"/>
    </location>
</feature>
<dbReference type="GO" id="GO:0016747">
    <property type="term" value="F:acyltransferase activity, transferring groups other than amino-acyl groups"/>
    <property type="evidence" value="ECO:0007669"/>
    <property type="project" value="InterPro"/>
</dbReference>
<gene>
    <name evidence="3" type="ORF">SAMN02745247_02453</name>
</gene>
<feature type="transmembrane region" description="Helical" evidence="1">
    <location>
        <begin position="178"/>
        <end position="201"/>
    </location>
</feature>
<sequence>MIEKNVKIFGKGGRNMRKTYLDNIRWITVVLVVIYHVIYIFNGVTQHGIIGPFSKHQPQDTYQYIVYPWFMLLLFVVSGMSARYELIKRTEKEFISVRTRKYLVPSTIGLLVFGWILGYYNMLMSGAFNSMNNVPGPILFLIMAVSGSGPLWYIQMLWIFSLILVLIRRIEKDRFYNICGKANLLTLILLVIPVYGAAQILNTPIIVVYRFGIYGLGFMIGYFVLSHEVVMDRLGKNWLLLSILAIASCIAFVILYKGQPYPEHVVLDTIMCNVYAWFGTLGILAFMKKWGNFSNAFSKWMCRKSWGLYVFHYLMIAVSGWYLHTLCPFLAPVIVYLLVAIAAFAGSYILYEIMSRIPFIRWCVLGIKKEKKE</sequence>